<dbReference type="PANTHER" id="PTHR47805">
    <property type="entry name" value="SAGA-ASSOCIATED FACTOR 73"/>
    <property type="match status" value="1"/>
</dbReference>
<accession>A0ABQ7HZ23</accession>
<dbReference type="EMBL" id="SBIQ01000085">
    <property type="protein sequence ID" value="KAF7683457.1"/>
    <property type="molecule type" value="Genomic_DNA"/>
</dbReference>
<reference evidence="2 3" key="1">
    <citation type="submission" date="2019-01" db="EMBL/GenBank/DDBJ databases">
        <title>Genomes sequencing and comparative genomics of infectious freshwater microsporidia, Cucumispora dikerogammari and Thelohania contejeani.</title>
        <authorList>
            <person name="Cormier A."/>
            <person name="Giraud I."/>
            <person name="Wattier R."/>
            <person name="Teixeira M."/>
            <person name="Grandjean F."/>
            <person name="Rigaud T."/>
            <person name="Cordaux R."/>
        </authorList>
    </citation>
    <scope>NUCLEOTIDE SEQUENCE [LARGE SCALE GENOMIC DNA]</scope>
    <source>
        <strain evidence="2">T1</strain>
        <tissue evidence="2">Spores</tissue>
    </source>
</reference>
<dbReference type="InterPro" id="IPR013243">
    <property type="entry name" value="SCA7_dom"/>
</dbReference>
<dbReference type="Proteomes" id="UP001516464">
    <property type="component" value="Unassembled WGS sequence"/>
</dbReference>
<protein>
    <submittedName>
        <fullName evidence="2">Ataxin-7-like protein 1</fullName>
    </submittedName>
</protein>
<keyword evidence="3" id="KW-1185">Reference proteome</keyword>
<sequence length="184" mass="21649">MTPFKNENENTDSYNPLIQCIKCNDIFYYTFCNDHYCFNNPTSIFEAKNNKRERKLKLDVHCAVVDTATNMPCYKLLTCRTHSIDEKNSVNGRSAPVTTLLKRQAAKKSKLKINREKENKNTKINEIMESKIDENILQSIANIRPVVNKVWFDPQKRYKEMKIKSMFYNKLNIQLNITKKQSKL</sequence>
<gene>
    <name evidence="2" type="primary">ATXN7L1</name>
    <name evidence="2" type="ORF">TCON_1331</name>
</gene>
<dbReference type="PANTHER" id="PTHR47805:SF1">
    <property type="entry name" value="SAGA-ASSOCIATED FACTOR 73"/>
    <property type="match status" value="1"/>
</dbReference>
<comment type="caution">
    <text evidence="2">The sequence shown here is derived from an EMBL/GenBank/DDBJ whole genome shotgun (WGS) entry which is preliminary data.</text>
</comment>
<feature type="domain" description="SCA7" evidence="1">
    <location>
        <begin position="49"/>
        <end position="116"/>
    </location>
</feature>
<dbReference type="PROSITE" id="PS51505">
    <property type="entry name" value="SCA7"/>
    <property type="match status" value="1"/>
</dbReference>
<evidence type="ECO:0000313" key="2">
    <source>
        <dbReference type="EMBL" id="KAF7683457.1"/>
    </source>
</evidence>
<proteinExistence type="predicted"/>
<dbReference type="InterPro" id="IPR037804">
    <property type="entry name" value="SGF73"/>
</dbReference>
<evidence type="ECO:0000313" key="3">
    <source>
        <dbReference type="Proteomes" id="UP001516464"/>
    </source>
</evidence>
<dbReference type="Pfam" id="PF08313">
    <property type="entry name" value="SCA7"/>
    <property type="match status" value="1"/>
</dbReference>
<organism evidence="2 3">
    <name type="scientific">Astathelohania contejeani</name>
    <dbReference type="NCBI Taxonomy" id="164912"/>
    <lineage>
        <taxon>Eukaryota</taxon>
        <taxon>Fungi</taxon>
        <taxon>Fungi incertae sedis</taxon>
        <taxon>Microsporidia</taxon>
        <taxon>Astathelohaniidae</taxon>
        <taxon>Astathelohania</taxon>
    </lineage>
</organism>
<dbReference type="Gene3D" id="6.10.140.1270">
    <property type="match status" value="1"/>
</dbReference>
<evidence type="ECO:0000259" key="1">
    <source>
        <dbReference type="PROSITE" id="PS51505"/>
    </source>
</evidence>
<name>A0ABQ7HZ23_9MICR</name>